<feature type="domain" description="TOD1/MUCI70 glycosyltransferase-like" evidence="1">
    <location>
        <begin position="36"/>
        <end position="196"/>
    </location>
</feature>
<dbReference type="InterPro" id="IPR006852">
    <property type="entry name" value="TOD1_MUCI70"/>
</dbReference>
<name>A0A1C9IGM3_STRSU</name>
<proteinExistence type="predicted"/>
<evidence type="ECO:0000259" key="1">
    <source>
        <dbReference type="Pfam" id="PF04765"/>
    </source>
</evidence>
<dbReference type="Pfam" id="PF04765">
    <property type="entry name" value="TOD1_MUCI70"/>
    <property type="match status" value="1"/>
</dbReference>
<sequence>MYTCIIGIREMIKNPVFISPNCDYYIITNKEVPLNSIWKKIDVNDLDIPCKEPNEINRYIKLHPHLLFPDYEYSLYIDGNIQIVSDVIPMINQMSPDALIGLHLHDRRRCVFEEASTFSYLPRLKKFEALAKIQMDCYKKEGLPKNYGLFENPILIRKHNVSECIEMMNLWWEQMMLYTMRDQLSLPYVFWKLDICNDYVHILGENLRLNPRFIQFEHD</sequence>
<dbReference type="PANTHER" id="PTHR12956">
    <property type="entry name" value="ALKALINE CERAMIDASE-RELATED"/>
    <property type="match status" value="1"/>
</dbReference>
<dbReference type="PANTHER" id="PTHR12956:SF17">
    <property type="entry name" value="OS01G0749100 PROTEIN"/>
    <property type="match status" value="1"/>
</dbReference>
<dbReference type="EMBL" id="KT163368">
    <property type="protein sequence ID" value="AOP03663.1"/>
    <property type="molecule type" value="Genomic_DNA"/>
</dbReference>
<reference evidence="2" key="1">
    <citation type="journal article" date="2016" name="Appl. Environ. Microbiol.">
        <title>Novel capsular polysaccharide Loci and new diagnostic tools for high-throughput capsular gene typing in Streptococcus suis.</title>
        <authorList>
            <person name="Zheng H."/>
            <person name="Bai X."/>
            <person name="Xu J."/>
        </authorList>
    </citation>
    <scope>NUCLEOTIDE SEQUENCE</scope>
    <source>
        <strain evidence="2">YS191</strain>
    </source>
</reference>
<accession>A0A1C9IGM3</accession>
<evidence type="ECO:0000313" key="2">
    <source>
        <dbReference type="EMBL" id="AOP03663.1"/>
    </source>
</evidence>
<organism evidence="2">
    <name type="scientific">Streptococcus suis</name>
    <dbReference type="NCBI Taxonomy" id="1307"/>
    <lineage>
        <taxon>Bacteria</taxon>
        <taxon>Bacillati</taxon>
        <taxon>Bacillota</taxon>
        <taxon>Bacilli</taxon>
        <taxon>Lactobacillales</taxon>
        <taxon>Streptococcaceae</taxon>
        <taxon>Streptococcus</taxon>
    </lineage>
</organism>
<gene>
    <name evidence="2" type="primary">cpsL</name>
    <name evidence="2" type="ORF">YS191-orf12</name>
</gene>
<dbReference type="AlphaFoldDB" id="A0A1C9IGM3"/>
<dbReference type="InterPro" id="IPR048354">
    <property type="entry name" value="TOD1_MUCI70_glycTrfase_dom"/>
</dbReference>
<protein>
    <recommendedName>
        <fullName evidence="1">TOD1/MUCI70 glycosyltransferase-like domain-containing protein</fullName>
    </recommendedName>
</protein>